<accession>A0ABW9WQ37</accession>
<dbReference type="RefSeq" id="WP_161047870.1">
    <property type="nucleotide sequence ID" value="NZ_WWCS01000029.1"/>
</dbReference>
<dbReference type="Pfam" id="PF00132">
    <property type="entry name" value="Hexapep"/>
    <property type="match status" value="1"/>
</dbReference>
<dbReference type="EMBL" id="WWCS01000029">
    <property type="protein sequence ID" value="MYN42996.1"/>
    <property type="molecule type" value="Genomic_DNA"/>
</dbReference>
<dbReference type="InterPro" id="IPR011004">
    <property type="entry name" value="Trimer_LpxA-like_sf"/>
</dbReference>
<keyword evidence="2" id="KW-1185">Reference proteome</keyword>
<protein>
    <submittedName>
        <fullName evidence="1">Phenylacetic acid degradation protein PaaY</fullName>
    </submittedName>
</protein>
<evidence type="ECO:0000313" key="2">
    <source>
        <dbReference type="Proteomes" id="UP000466332"/>
    </source>
</evidence>
<dbReference type="PANTHER" id="PTHR13061:SF29">
    <property type="entry name" value="GAMMA CARBONIC ANHYDRASE-LIKE 1, MITOCHONDRIAL-RELATED"/>
    <property type="match status" value="1"/>
</dbReference>
<evidence type="ECO:0000313" key="1">
    <source>
        <dbReference type="EMBL" id="MYN42996.1"/>
    </source>
</evidence>
<dbReference type="SUPFAM" id="SSF51161">
    <property type="entry name" value="Trimeric LpxA-like enzymes"/>
    <property type="match status" value="1"/>
</dbReference>
<sequence>MVKVYEINGVTPVVDPTAYVHPSAVLIGDVIVGPRCYIGPLAALRGDFGRLILEEGANLQDTCVMHGFPGCDTVVERDGHIGHGAVLHGCRIGRNALVGMNSVIMDNAVVGADSIVAAMSFVRAGMEIPPRSLAMGSPAKVARELRDDEIAWKSGGTAQYQELAIRSMQTMRETEALTAPEPDRKRIDWDSSLPLHLHKNAAP</sequence>
<dbReference type="PANTHER" id="PTHR13061">
    <property type="entry name" value="DYNACTIN SUBUNIT P25"/>
    <property type="match status" value="1"/>
</dbReference>
<gene>
    <name evidence="1" type="ORF">GTP55_26995</name>
</gene>
<organism evidence="1 2">
    <name type="scientific">Duganella margarita</name>
    <dbReference type="NCBI Taxonomy" id="2692170"/>
    <lineage>
        <taxon>Bacteria</taxon>
        <taxon>Pseudomonadati</taxon>
        <taxon>Pseudomonadota</taxon>
        <taxon>Betaproteobacteria</taxon>
        <taxon>Burkholderiales</taxon>
        <taxon>Oxalobacteraceae</taxon>
        <taxon>Telluria group</taxon>
        <taxon>Duganella</taxon>
    </lineage>
</organism>
<dbReference type="InterPro" id="IPR001451">
    <property type="entry name" value="Hexapep"/>
</dbReference>
<comment type="caution">
    <text evidence="1">The sequence shown here is derived from an EMBL/GenBank/DDBJ whole genome shotgun (WGS) entry which is preliminary data.</text>
</comment>
<proteinExistence type="predicted"/>
<dbReference type="Proteomes" id="UP000466332">
    <property type="component" value="Unassembled WGS sequence"/>
</dbReference>
<reference evidence="1 2" key="1">
    <citation type="submission" date="2019-12" db="EMBL/GenBank/DDBJ databases">
        <title>Novel species isolated from a subtropical stream in China.</title>
        <authorList>
            <person name="Lu H."/>
        </authorList>
    </citation>
    <scope>NUCLEOTIDE SEQUENCE [LARGE SCALE GENOMIC DNA]</scope>
    <source>
        <strain evidence="1 2">FT109W</strain>
    </source>
</reference>
<dbReference type="CDD" id="cd04745">
    <property type="entry name" value="LbH_paaY_like"/>
    <property type="match status" value="1"/>
</dbReference>
<name>A0ABW9WQ37_9BURK</name>
<dbReference type="InterPro" id="IPR050484">
    <property type="entry name" value="Transf_Hexapept/Carb_Anhydrase"/>
</dbReference>
<dbReference type="Gene3D" id="2.160.10.10">
    <property type="entry name" value="Hexapeptide repeat proteins"/>
    <property type="match status" value="1"/>
</dbReference>